<keyword evidence="2" id="KW-0081">Bacteriolytic enzyme</keyword>
<dbReference type="Pfam" id="PF00959">
    <property type="entry name" value="Phage_lysozyme"/>
    <property type="match status" value="1"/>
</dbReference>
<name>A0ABQ9NMI4_9PEZI</name>
<comment type="caution">
    <text evidence="4">The sequence shown here is derived from an EMBL/GenBank/DDBJ whole genome shotgun (WGS) entry which is preliminary data.</text>
</comment>
<dbReference type="SUPFAM" id="SSF53955">
    <property type="entry name" value="Lysozyme-like"/>
    <property type="match status" value="1"/>
</dbReference>
<evidence type="ECO:0000313" key="5">
    <source>
        <dbReference type="Proteomes" id="UP001172684"/>
    </source>
</evidence>
<dbReference type="InterPro" id="IPR023347">
    <property type="entry name" value="Lysozyme_dom_sf"/>
</dbReference>
<dbReference type="PANTHER" id="PTHR38107">
    <property type="match status" value="1"/>
</dbReference>
<protein>
    <recommendedName>
        <fullName evidence="6">Lysozyme</fullName>
    </recommendedName>
</protein>
<dbReference type="PANTHER" id="PTHR38107:SF3">
    <property type="entry name" value="LYSOZYME RRRD-RELATED"/>
    <property type="match status" value="1"/>
</dbReference>
<dbReference type="CDD" id="cd00737">
    <property type="entry name" value="lyz_endolysin_autolysin"/>
    <property type="match status" value="1"/>
</dbReference>
<dbReference type="Proteomes" id="UP001172684">
    <property type="component" value="Unassembled WGS sequence"/>
</dbReference>
<proteinExistence type="predicted"/>
<sequence length="166" mass="18294">MPVCSSPTVNDGTIAMLKELEGFRATPYTDVNRPAIGYGHQCRLPGCAELSPPISEAEATELMLQDLETYRNCLTAKLGSVTLNENQYGALASWTFNVGCGNMQDSTLVRRLLAGEDPNTVAAEELPKWKFVGDQVSQVLVRRRQEEIALFQTWSDVQVLPCSVEL</sequence>
<gene>
    <name evidence="4" type="ORF">H2201_006266</name>
</gene>
<evidence type="ECO:0000313" key="4">
    <source>
        <dbReference type="EMBL" id="KAJ9661977.1"/>
    </source>
</evidence>
<dbReference type="EMBL" id="JAPDRL010000053">
    <property type="protein sequence ID" value="KAJ9661977.1"/>
    <property type="molecule type" value="Genomic_DNA"/>
</dbReference>
<keyword evidence="3" id="KW-1035">Host cytoplasm</keyword>
<keyword evidence="5" id="KW-1185">Reference proteome</keyword>
<evidence type="ECO:0000256" key="1">
    <source>
        <dbReference type="ARBA" id="ARBA00022529"/>
    </source>
</evidence>
<evidence type="ECO:0008006" key="6">
    <source>
        <dbReference type="Google" id="ProtNLM"/>
    </source>
</evidence>
<keyword evidence="1" id="KW-0929">Antimicrobial</keyword>
<dbReference type="InterPro" id="IPR023346">
    <property type="entry name" value="Lysozyme-like_dom_sf"/>
</dbReference>
<organism evidence="4 5">
    <name type="scientific">Coniosporium apollinis</name>
    <dbReference type="NCBI Taxonomy" id="61459"/>
    <lineage>
        <taxon>Eukaryota</taxon>
        <taxon>Fungi</taxon>
        <taxon>Dikarya</taxon>
        <taxon>Ascomycota</taxon>
        <taxon>Pezizomycotina</taxon>
        <taxon>Dothideomycetes</taxon>
        <taxon>Dothideomycetes incertae sedis</taxon>
        <taxon>Coniosporium</taxon>
    </lineage>
</organism>
<dbReference type="InterPro" id="IPR033907">
    <property type="entry name" value="Endolysin_autolysin"/>
</dbReference>
<evidence type="ECO:0000256" key="2">
    <source>
        <dbReference type="ARBA" id="ARBA00022638"/>
    </source>
</evidence>
<evidence type="ECO:0000256" key="3">
    <source>
        <dbReference type="ARBA" id="ARBA00023200"/>
    </source>
</evidence>
<dbReference type="InterPro" id="IPR051018">
    <property type="entry name" value="Bacteriophage_GH24"/>
</dbReference>
<accession>A0ABQ9NMI4</accession>
<dbReference type="Gene3D" id="1.10.530.40">
    <property type="match status" value="1"/>
</dbReference>
<dbReference type="InterPro" id="IPR002196">
    <property type="entry name" value="Glyco_hydro_24"/>
</dbReference>
<reference evidence="4" key="1">
    <citation type="submission" date="2022-10" db="EMBL/GenBank/DDBJ databases">
        <title>Culturing micro-colonial fungi from biological soil crusts in the Mojave desert and describing Neophaeococcomyces mojavensis, and introducing the new genera and species Taxawa tesnikishii.</title>
        <authorList>
            <person name="Kurbessoian T."/>
            <person name="Stajich J.E."/>
        </authorList>
    </citation>
    <scope>NUCLEOTIDE SEQUENCE</scope>
    <source>
        <strain evidence="4">TK_1</strain>
    </source>
</reference>